<evidence type="ECO:0000256" key="2">
    <source>
        <dbReference type="SAM" id="SignalP"/>
    </source>
</evidence>
<feature type="signal peptide" evidence="2">
    <location>
        <begin position="1"/>
        <end position="30"/>
    </location>
</feature>
<evidence type="ECO:0000256" key="1">
    <source>
        <dbReference type="ARBA" id="ARBA00006987"/>
    </source>
</evidence>
<name>A0A937D6F3_9BURK</name>
<dbReference type="SUPFAM" id="SSF53850">
    <property type="entry name" value="Periplasmic binding protein-like II"/>
    <property type="match status" value="1"/>
</dbReference>
<dbReference type="RefSeq" id="WP_201683959.1">
    <property type="nucleotide sequence ID" value="NZ_JAEQNA010000003.1"/>
</dbReference>
<dbReference type="PANTHER" id="PTHR42928">
    <property type="entry name" value="TRICARBOXYLATE-BINDING PROTEIN"/>
    <property type="match status" value="1"/>
</dbReference>
<dbReference type="PROSITE" id="PS51318">
    <property type="entry name" value="TAT"/>
    <property type="match status" value="1"/>
</dbReference>
<comment type="caution">
    <text evidence="3">The sequence shown here is derived from an EMBL/GenBank/DDBJ whole genome shotgun (WGS) entry which is preliminary data.</text>
</comment>
<feature type="chain" id="PRO_5037945570" evidence="2">
    <location>
        <begin position="31"/>
        <end position="329"/>
    </location>
</feature>
<accession>A0A937D6F3</accession>
<proteinExistence type="inferred from homology"/>
<dbReference type="InterPro" id="IPR042100">
    <property type="entry name" value="Bug_dom1"/>
</dbReference>
<dbReference type="EMBL" id="JAEQNA010000003">
    <property type="protein sequence ID" value="MBL0420893.1"/>
    <property type="molecule type" value="Genomic_DNA"/>
</dbReference>
<protein>
    <submittedName>
        <fullName evidence="3">Tripartite tricarboxylate transporter substrate binding protein</fullName>
    </submittedName>
</protein>
<sequence>MHSIHRRQACLCAAALAAAAAFPLAASAQAAWPTRTVTLVVPTSAGSAPDIYARVLAEQLGRQTGGTFIVENRVGANGNVAIEYVLRGPDDGSLLFLGTQSILTINPSAYSQLRWKPSDLTPIIKGVASPMVLVTHPSVPARNFGELREWIPTQKGKLAYASFSAGTPSHFLGYQLNERLKADMVHVAYKGSAPQVNDILGGQVPLGFTQLAVAVAHIKAGKLNALAVTGPERDPALPQVPTLAELGLGELSTAVWFGVLAPAAAPAPVKEAILQAMVKAHADPGVRAKLQAQNFSVPAEAGAAFGKSMAEETVRWAGIVKATGFRAVD</sequence>
<gene>
    <name evidence="3" type="ORF">JI739_11100</name>
</gene>
<dbReference type="AlphaFoldDB" id="A0A937D6F3"/>
<dbReference type="InterPro" id="IPR006311">
    <property type="entry name" value="TAT_signal"/>
</dbReference>
<evidence type="ECO:0000313" key="4">
    <source>
        <dbReference type="Proteomes" id="UP000613011"/>
    </source>
</evidence>
<keyword evidence="4" id="KW-1185">Reference proteome</keyword>
<dbReference type="PANTHER" id="PTHR42928:SF5">
    <property type="entry name" value="BLR1237 PROTEIN"/>
    <property type="match status" value="1"/>
</dbReference>
<dbReference type="InterPro" id="IPR005064">
    <property type="entry name" value="BUG"/>
</dbReference>
<dbReference type="Pfam" id="PF03401">
    <property type="entry name" value="TctC"/>
    <property type="match status" value="1"/>
</dbReference>
<organism evidence="3 4">
    <name type="scientific">Ramlibacter aurantiacus</name>
    <dbReference type="NCBI Taxonomy" id="2801330"/>
    <lineage>
        <taxon>Bacteria</taxon>
        <taxon>Pseudomonadati</taxon>
        <taxon>Pseudomonadota</taxon>
        <taxon>Betaproteobacteria</taxon>
        <taxon>Burkholderiales</taxon>
        <taxon>Comamonadaceae</taxon>
        <taxon>Ramlibacter</taxon>
    </lineage>
</organism>
<dbReference type="CDD" id="cd07012">
    <property type="entry name" value="PBP2_Bug_TTT"/>
    <property type="match status" value="1"/>
</dbReference>
<dbReference type="PIRSF" id="PIRSF017082">
    <property type="entry name" value="YflP"/>
    <property type="match status" value="1"/>
</dbReference>
<comment type="similarity">
    <text evidence="1">Belongs to the UPF0065 (bug) family.</text>
</comment>
<dbReference type="Gene3D" id="3.40.190.150">
    <property type="entry name" value="Bordetella uptake gene, domain 1"/>
    <property type="match status" value="1"/>
</dbReference>
<dbReference type="Proteomes" id="UP000613011">
    <property type="component" value="Unassembled WGS sequence"/>
</dbReference>
<dbReference type="Gene3D" id="3.40.190.10">
    <property type="entry name" value="Periplasmic binding protein-like II"/>
    <property type="match status" value="1"/>
</dbReference>
<keyword evidence="2" id="KW-0732">Signal</keyword>
<reference evidence="3" key="1">
    <citation type="submission" date="2021-01" db="EMBL/GenBank/DDBJ databases">
        <title>Ramlibacter sp. strain AW1 16S ribosomal RNA gene Genome sequencing and assembly.</title>
        <authorList>
            <person name="Kang M."/>
        </authorList>
    </citation>
    <scope>NUCLEOTIDE SEQUENCE</scope>
    <source>
        <strain evidence="3">AW1</strain>
    </source>
</reference>
<evidence type="ECO:0000313" key="3">
    <source>
        <dbReference type="EMBL" id="MBL0420893.1"/>
    </source>
</evidence>